<dbReference type="GO" id="GO:0005881">
    <property type="term" value="C:cytoplasmic microtubule"/>
    <property type="evidence" value="ECO:0007669"/>
    <property type="project" value="TreeGrafter"/>
</dbReference>
<sequence>MSVEAANMDSVRDQVGCCRFLQQCLTYVQARGCLHALETMGDWKLQVQELLDLQEVLDELHRNDQLNDDNIDLVLEYVLPLAPFIDGLLPSIRSEVVKTTCRVIGRFATLCGPKFEPFSNQVLVSLLHTARIKTKVFSRAGEDCLAVLSTRSRYSVVELCHLFDTLRAESRCLLVKQVPLILTSWPKPELDPHFGRLKTLLHNALHDKNHLVRAAARDAFCVFADTWSASNIDVSQEVNRADPLSICTRDEHMETLVDVPSPRHRSSFIHEHATARLTSHLVHKFGSPVPAVRTPLRTPTTTRMTPTSIETPPGRRLHLDVSTVESTSSFSSMSSSEDDDMGDDGRHHDLLHRSNQPMKNDVASYDRHDTLLGPSENDADGSTPPPPSSSLLAPLLTHDQDEITLSNSTCSVLRSVVGTVVTWLTFASVLFALYTVTGAVLSALALQQRGGLLVELEQLDMTVARTFHDLQAKEGAMEAAMADLMASVAAQRLDAQRAMATLRESSAAWNKSMRDDMDAFKAEFLSMLVVDMS</sequence>
<accession>A0A3R6WHE8</accession>
<dbReference type="InterPro" id="IPR016024">
    <property type="entry name" value="ARM-type_fold"/>
</dbReference>
<feature type="domain" description="CLASP N-terminal" evidence="2">
    <location>
        <begin position="38"/>
        <end position="233"/>
    </location>
</feature>
<dbReference type="EMBL" id="QUTH01002583">
    <property type="protein sequence ID" value="RHZ25138.1"/>
    <property type="molecule type" value="Genomic_DNA"/>
</dbReference>
<dbReference type="GO" id="GO:0000226">
    <property type="term" value="P:microtubule cytoskeleton organization"/>
    <property type="evidence" value="ECO:0007669"/>
    <property type="project" value="TreeGrafter"/>
</dbReference>
<dbReference type="PANTHER" id="PTHR21567">
    <property type="entry name" value="CLASP"/>
    <property type="match status" value="1"/>
</dbReference>
<name>A0A3R6WHE8_APHAT</name>
<comment type="caution">
    <text evidence="3">The sequence shown here is derived from an EMBL/GenBank/DDBJ whole genome shotgun (WGS) entry which is preliminary data.</text>
</comment>
<organism evidence="3 6">
    <name type="scientific">Aphanomyces astaci</name>
    <name type="common">Crayfish plague agent</name>
    <dbReference type="NCBI Taxonomy" id="112090"/>
    <lineage>
        <taxon>Eukaryota</taxon>
        <taxon>Sar</taxon>
        <taxon>Stramenopiles</taxon>
        <taxon>Oomycota</taxon>
        <taxon>Saprolegniomycetes</taxon>
        <taxon>Saprolegniales</taxon>
        <taxon>Verrucalvaceae</taxon>
        <taxon>Aphanomyces</taxon>
    </lineage>
</organism>
<dbReference type="AlphaFoldDB" id="A0A3R6WHE8"/>
<evidence type="ECO:0000256" key="1">
    <source>
        <dbReference type="SAM" id="MobiDB-lite"/>
    </source>
</evidence>
<dbReference type="SUPFAM" id="SSF48371">
    <property type="entry name" value="ARM repeat"/>
    <property type="match status" value="1"/>
</dbReference>
<gene>
    <name evidence="3" type="ORF">DYB35_004860</name>
    <name evidence="4" type="ORF">DYB37_005551</name>
</gene>
<feature type="compositionally biased region" description="Low complexity" evidence="1">
    <location>
        <begin position="320"/>
        <end position="335"/>
    </location>
</feature>
<evidence type="ECO:0000313" key="5">
    <source>
        <dbReference type="Proteomes" id="UP000285430"/>
    </source>
</evidence>
<evidence type="ECO:0000259" key="2">
    <source>
        <dbReference type="Pfam" id="PF12348"/>
    </source>
</evidence>
<evidence type="ECO:0000313" key="6">
    <source>
        <dbReference type="Proteomes" id="UP000285712"/>
    </source>
</evidence>
<dbReference type="Pfam" id="PF12348">
    <property type="entry name" value="CLASP_N"/>
    <property type="match status" value="1"/>
</dbReference>
<dbReference type="VEuPathDB" id="FungiDB:H257_02739"/>
<evidence type="ECO:0000313" key="4">
    <source>
        <dbReference type="EMBL" id="RHZ25138.1"/>
    </source>
</evidence>
<proteinExistence type="predicted"/>
<dbReference type="GO" id="GO:0005819">
    <property type="term" value="C:spindle"/>
    <property type="evidence" value="ECO:0007669"/>
    <property type="project" value="UniProtKB-ARBA"/>
</dbReference>
<dbReference type="GO" id="GO:0000278">
    <property type="term" value="P:mitotic cell cycle"/>
    <property type="evidence" value="ECO:0007669"/>
    <property type="project" value="UniProtKB-ARBA"/>
</dbReference>
<dbReference type="Proteomes" id="UP000285712">
    <property type="component" value="Unassembled WGS sequence"/>
</dbReference>
<dbReference type="Gene3D" id="1.25.10.10">
    <property type="entry name" value="Leucine-rich Repeat Variant"/>
    <property type="match status" value="1"/>
</dbReference>
<dbReference type="GO" id="GO:0008017">
    <property type="term" value="F:microtubule binding"/>
    <property type="evidence" value="ECO:0007669"/>
    <property type="project" value="TreeGrafter"/>
</dbReference>
<dbReference type="EMBL" id="QUTG01003916">
    <property type="protein sequence ID" value="RHY89729.1"/>
    <property type="molecule type" value="Genomic_DNA"/>
</dbReference>
<dbReference type="Proteomes" id="UP000285430">
    <property type="component" value="Unassembled WGS sequence"/>
</dbReference>
<dbReference type="PANTHER" id="PTHR21567:SF9">
    <property type="entry name" value="CLIP-ASSOCIATING PROTEIN"/>
    <property type="match status" value="1"/>
</dbReference>
<dbReference type="InterPro" id="IPR024395">
    <property type="entry name" value="CLASP_N_dom"/>
</dbReference>
<protein>
    <recommendedName>
        <fullName evidence="2">CLASP N-terminal domain-containing protein</fullName>
    </recommendedName>
</protein>
<reference evidence="5 6" key="1">
    <citation type="submission" date="2018-08" db="EMBL/GenBank/DDBJ databases">
        <title>Aphanomyces genome sequencing and annotation.</title>
        <authorList>
            <person name="Minardi D."/>
            <person name="Oidtmann B."/>
            <person name="Van Der Giezen M."/>
            <person name="Studholme D.J."/>
        </authorList>
    </citation>
    <scope>NUCLEOTIDE SEQUENCE [LARGE SCALE GENOMIC DNA]</scope>
    <source>
        <strain evidence="4 5">Da</strain>
        <strain evidence="3 6">Sv</strain>
    </source>
</reference>
<feature type="region of interest" description="Disordered" evidence="1">
    <location>
        <begin position="289"/>
        <end position="392"/>
    </location>
</feature>
<evidence type="ECO:0000313" key="3">
    <source>
        <dbReference type="EMBL" id="RHY89729.1"/>
    </source>
</evidence>
<feature type="compositionally biased region" description="Low complexity" evidence="1">
    <location>
        <begin position="293"/>
        <end position="307"/>
    </location>
</feature>
<dbReference type="InterPro" id="IPR011989">
    <property type="entry name" value="ARM-like"/>
</dbReference>
<feature type="compositionally biased region" description="Basic and acidic residues" evidence="1">
    <location>
        <begin position="343"/>
        <end position="352"/>
    </location>
</feature>